<keyword evidence="1" id="KW-1003">Cell membrane</keyword>
<keyword evidence="4" id="KW-0472">Membrane</keyword>
<keyword evidence="2" id="KW-0812">Transmembrane</keyword>
<sequence length="173" mass="19184">MICLAVAGILVAMDRPPICACGTIKLWHGVVQSNENSQHLADWYSFSHIIHGFLFYAAAHFALRGRARDWALPIAVTVEGFWELLENSPIIINRYREATIALGYSGDSIVNALSDIGWMAFGFWLAAKLPAWATIALAIGFELMTLALIRDNLTLNVLMLVWPIEAVRTWQGG</sequence>
<evidence type="ECO:0000313" key="5">
    <source>
        <dbReference type="EMBL" id="ATY34680.1"/>
    </source>
</evidence>
<dbReference type="NCBIfam" id="NF002099">
    <property type="entry name" value="PRK00944.1"/>
    <property type="match status" value="1"/>
</dbReference>
<dbReference type="InterPro" id="IPR019691">
    <property type="entry name" value="DUF2585"/>
</dbReference>
<protein>
    <submittedName>
        <fullName evidence="5">Uncharacterized protein</fullName>
    </submittedName>
</protein>
<dbReference type="Pfam" id="PF10755">
    <property type="entry name" value="DUF2585"/>
    <property type="match status" value="1"/>
</dbReference>
<evidence type="ECO:0000256" key="3">
    <source>
        <dbReference type="ARBA" id="ARBA00022989"/>
    </source>
</evidence>
<organism evidence="5 6">
    <name type="scientific">Sphingomonas psychrotolerans</name>
    <dbReference type="NCBI Taxonomy" id="1327635"/>
    <lineage>
        <taxon>Bacteria</taxon>
        <taxon>Pseudomonadati</taxon>
        <taxon>Pseudomonadota</taxon>
        <taxon>Alphaproteobacteria</taxon>
        <taxon>Sphingomonadales</taxon>
        <taxon>Sphingomonadaceae</taxon>
        <taxon>Sphingomonas</taxon>
    </lineage>
</organism>
<accession>A0A2K8MLD8</accession>
<evidence type="ECO:0000256" key="4">
    <source>
        <dbReference type="ARBA" id="ARBA00023136"/>
    </source>
</evidence>
<keyword evidence="6" id="KW-1185">Reference proteome</keyword>
<evidence type="ECO:0000256" key="2">
    <source>
        <dbReference type="ARBA" id="ARBA00022692"/>
    </source>
</evidence>
<name>A0A2K8MLD8_9SPHN</name>
<dbReference type="AlphaFoldDB" id="A0A2K8MLD8"/>
<dbReference type="EMBL" id="CP024923">
    <property type="protein sequence ID" value="ATY34680.1"/>
    <property type="molecule type" value="Genomic_DNA"/>
</dbReference>
<dbReference type="Proteomes" id="UP000229081">
    <property type="component" value="Chromosome"/>
</dbReference>
<evidence type="ECO:0000313" key="6">
    <source>
        <dbReference type="Proteomes" id="UP000229081"/>
    </source>
</evidence>
<dbReference type="GO" id="GO:0005886">
    <property type="term" value="C:plasma membrane"/>
    <property type="evidence" value="ECO:0007669"/>
    <property type="project" value="InterPro"/>
</dbReference>
<gene>
    <name evidence="5" type="ORF">CVN68_16220</name>
</gene>
<evidence type="ECO:0000256" key="1">
    <source>
        <dbReference type="ARBA" id="ARBA00022475"/>
    </source>
</evidence>
<dbReference type="OrthoDB" id="9811954at2"/>
<keyword evidence="3" id="KW-1133">Transmembrane helix</keyword>
<dbReference type="KEGG" id="sphc:CVN68_16220"/>
<proteinExistence type="predicted"/>
<reference evidence="5 6" key="1">
    <citation type="submission" date="2017-11" db="EMBL/GenBank/DDBJ databases">
        <title>Complete genome sequence of Sphingomonas sp. Strain Cra20, a psychrotolerant potential plant growth promoting rhizobacteria.</title>
        <authorList>
            <person name="Luo Y."/>
        </authorList>
    </citation>
    <scope>NUCLEOTIDE SEQUENCE [LARGE SCALE GENOMIC DNA]</scope>
    <source>
        <strain evidence="5 6">Cra20</strain>
    </source>
</reference>